<proteinExistence type="predicted"/>
<dbReference type="Pfam" id="PF10732">
    <property type="entry name" value="DUF2524"/>
    <property type="match status" value="1"/>
</dbReference>
<reference evidence="2 3" key="1">
    <citation type="submission" date="2018-10" db="EMBL/GenBank/DDBJ databases">
        <title>Falsibacillus sp. genome draft.</title>
        <authorList>
            <person name="Shi S."/>
        </authorList>
    </citation>
    <scope>NUCLEOTIDE SEQUENCE [LARGE SCALE GENOMIC DNA]</scope>
    <source>
        <strain evidence="2 3">GY 10110</strain>
    </source>
</reference>
<evidence type="ECO:0000313" key="2">
    <source>
        <dbReference type="EMBL" id="RLQ97870.1"/>
    </source>
</evidence>
<feature type="coiled-coil region" evidence="1">
    <location>
        <begin position="61"/>
        <end position="88"/>
    </location>
</feature>
<sequence length="89" mass="10610">MTTRNSMDQFFQQCEDAIRNAEQHLLSGSKQDHYHDQEYTDAMGQIEQSYNELTHLAQSANAQQREMLHRKRLQLQQLQNQMILLNHDH</sequence>
<dbReference type="RefSeq" id="WP_121678562.1">
    <property type="nucleotide sequence ID" value="NZ_RCVZ01000001.1"/>
</dbReference>
<accession>A0A3L7K4V1</accession>
<keyword evidence="1" id="KW-0175">Coiled coil</keyword>
<dbReference type="EMBL" id="RCVZ01000001">
    <property type="protein sequence ID" value="RLQ97870.1"/>
    <property type="molecule type" value="Genomic_DNA"/>
</dbReference>
<comment type="caution">
    <text evidence="2">The sequence shown here is derived from an EMBL/GenBank/DDBJ whole genome shotgun (WGS) entry which is preliminary data.</text>
</comment>
<dbReference type="InterPro" id="IPR019668">
    <property type="entry name" value="Uncharacterised_YtzC"/>
</dbReference>
<dbReference type="OrthoDB" id="2970872at2"/>
<name>A0A3L7K4V1_9BACI</name>
<keyword evidence="3" id="KW-1185">Reference proteome</keyword>
<dbReference type="AlphaFoldDB" id="A0A3L7K4V1"/>
<organism evidence="2 3">
    <name type="scientific">Falsibacillus albus</name>
    <dbReference type="NCBI Taxonomy" id="2478915"/>
    <lineage>
        <taxon>Bacteria</taxon>
        <taxon>Bacillati</taxon>
        <taxon>Bacillota</taxon>
        <taxon>Bacilli</taxon>
        <taxon>Bacillales</taxon>
        <taxon>Bacillaceae</taxon>
        <taxon>Falsibacillus</taxon>
    </lineage>
</organism>
<gene>
    <name evidence="2" type="ORF">D9X91_00290</name>
</gene>
<evidence type="ECO:0000313" key="3">
    <source>
        <dbReference type="Proteomes" id="UP000276770"/>
    </source>
</evidence>
<protein>
    <submittedName>
        <fullName evidence="2">DUF2524 family protein</fullName>
    </submittedName>
</protein>
<dbReference type="Proteomes" id="UP000276770">
    <property type="component" value="Unassembled WGS sequence"/>
</dbReference>
<evidence type="ECO:0000256" key="1">
    <source>
        <dbReference type="SAM" id="Coils"/>
    </source>
</evidence>